<evidence type="ECO:0000313" key="4">
    <source>
        <dbReference type="Proteomes" id="UP001189429"/>
    </source>
</evidence>
<protein>
    <recommendedName>
        <fullName evidence="2">RNase H type-1 domain-containing protein</fullName>
    </recommendedName>
</protein>
<dbReference type="Proteomes" id="UP001189429">
    <property type="component" value="Unassembled WGS sequence"/>
</dbReference>
<dbReference type="SUPFAM" id="SSF53098">
    <property type="entry name" value="Ribonuclease H-like"/>
    <property type="match status" value="1"/>
</dbReference>
<feature type="region of interest" description="Disordered" evidence="1">
    <location>
        <begin position="481"/>
        <end position="505"/>
    </location>
</feature>
<keyword evidence="4" id="KW-1185">Reference proteome</keyword>
<evidence type="ECO:0000313" key="3">
    <source>
        <dbReference type="EMBL" id="CAK0889291.1"/>
    </source>
</evidence>
<dbReference type="InterPro" id="IPR036397">
    <property type="entry name" value="RNaseH_sf"/>
</dbReference>
<feature type="region of interest" description="Disordered" evidence="1">
    <location>
        <begin position="597"/>
        <end position="657"/>
    </location>
</feature>
<feature type="compositionally biased region" description="Pro residues" evidence="1">
    <location>
        <begin position="493"/>
        <end position="502"/>
    </location>
</feature>
<accession>A0ABN9WRD9</accession>
<feature type="region of interest" description="Disordered" evidence="1">
    <location>
        <begin position="428"/>
        <end position="465"/>
    </location>
</feature>
<dbReference type="Gene3D" id="3.30.420.10">
    <property type="entry name" value="Ribonuclease H-like superfamily/Ribonuclease H"/>
    <property type="match status" value="1"/>
</dbReference>
<evidence type="ECO:0000256" key="1">
    <source>
        <dbReference type="SAM" id="MobiDB-lite"/>
    </source>
</evidence>
<name>A0ABN9WRD9_9DINO</name>
<dbReference type="InterPro" id="IPR002156">
    <property type="entry name" value="RNaseH_domain"/>
</dbReference>
<feature type="compositionally biased region" description="Acidic residues" evidence="1">
    <location>
        <begin position="623"/>
        <end position="647"/>
    </location>
</feature>
<gene>
    <name evidence="3" type="ORF">PCOR1329_LOCUS69858</name>
</gene>
<evidence type="ECO:0000259" key="2">
    <source>
        <dbReference type="PROSITE" id="PS50879"/>
    </source>
</evidence>
<dbReference type="EMBL" id="CAUYUJ010019188">
    <property type="protein sequence ID" value="CAK0889291.1"/>
    <property type="molecule type" value="Genomic_DNA"/>
</dbReference>
<proteinExistence type="predicted"/>
<dbReference type="PROSITE" id="PS50879">
    <property type="entry name" value="RNASE_H_1"/>
    <property type="match status" value="1"/>
</dbReference>
<comment type="caution">
    <text evidence="3">The sequence shown here is derived from an EMBL/GenBank/DDBJ whole genome shotgun (WGS) entry which is preliminary data.</text>
</comment>
<feature type="domain" description="RNase H type-1" evidence="2">
    <location>
        <begin position="101"/>
        <end position="268"/>
    </location>
</feature>
<organism evidence="3 4">
    <name type="scientific">Prorocentrum cordatum</name>
    <dbReference type="NCBI Taxonomy" id="2364126"/>
    <lineage>
        <taxon>Eukaryota</taxon>
        <taxon>Sar</taxon>
        <taxon>Alveolata</taxon>
        <taxon>Dinophyceae</taxon>
        <taxon>Prorocentrales</taxon>
        <taxon>Prorocentraceae</taxon>
        <taxon>Prorocentrum</taxon>
    </lineage>
</organism>
<reference evidence="3" key="1">
    <citation type="submission" date="2023-10" db="EMBL/GenBank/DDBJ databases">
        <authorList>
            <person name="Chen Y."/>
            <person name="Shah S."/>
            <person name="Dougan E. K."/>
            <person name="Thang M."/>
            <person name="Chan C."/>
        </authorList>
    </citation>
    <scope>NUCLEOTIDE SEQUENCE [LARGE SCALE GENOMIC DNA]</scope>
</reference>
<dbReference type="Pfam" id="PF00075">
    <property type="entry name" value="RNase_H"/>
    <property type="match status" value="1"/>
</dbReference>
<sequence>MLETIAVAGIWTRERRRAANLRQEGGDTCARCGEAIETEEHRYYACPANAEIGHSNDTDLADKAKDALDQRQVDPDEDAAKAAQIFCTSEEAQAAAQSGHKVRADYVFTDGSGGAGATAKDPRLRRCGWAVVAFRFDEHGRPQGVAAWYGTIRAPHTVPRAELTAMSKAIGYTTAATVRGLNIVSDCKYALDALKQIQDPEDLDYRSTNYDLWLQTKQQLQNSTDTIMGHHIASHLIEHPAELERWNGPTWWVIGNEMADKYAGWGAEHGALEPAIIAQQQIRDQLTTAVQNRLLAINMAVTVEDLNKAPQRPKAKRRNPQTARDRAAQLGHDLRKLHPRWWCATCRSGPAKGQSIRDWLAETGECLGQYGGHQDQHGNVRLDFKAVQIGTQVVHFSHKTQISHGWLWCEKCGGTSYLGDHKSRIAMSAPNSSRASGLGGHAEGKLPRGAKPTTDPADEGLNEITMPGDFKLGLSNYEAIDLDGDNSEAGDPQPAPQQPPSHPHSVVQASWRLVDHMEGYAEQWMNMFDQEVWDDMDDWMEHCELQQIKDFCEDVWRNTHRTRRRLMTRMLTLPHGTRQQAARVHMDAFQNRRNNILAHSIPSSERRPLPRTAEASREWSPENLDDDDSIPDSEAPELEGEPSDQEMETMAGPDQSRDANSLMQTAVQVAFTLTKPVGPDLMKFVSEADEAGLLHPRLRQNNGDADQDPEQEVAWLERNRLEQLMQSLAGCWIQKEGEQGWPS</sequence>
<feature type="compositionally biased region" description="Basic and acidic residues" evidence="1">
    <location>
        <begin position="604"/>
        <end position="620"/>
    </location>
</feature>
<dbReference type="InterPro" id="IPR012337">
    <property type="entry name" value="RNaseH-like_sf"/>
</dbReference>